<sequence>MKKTSRLLTFLALFTLLPTAAHASSSAYVVSAGDTLSKIAREHQVTVDQIIQWNQLNDDKLSIGQTLSIHGASTSDSIATDIPSDVAVDQNDNATSEPNELTAGEKARVTGDVLNVRKKPSTDAKVLGKLRFGSIVEVVETGSEWTKIEFEDREAYVATEFLSPNLTSTISLPAEVNAEDLGRMKEIFEPLLNTPYVLGGTTPNGFDCSGFTSYVFEQLGVTLPRTSEDQFRGGQEVSLDQAQPGDLLFYDSLGKGRVSHVAIYLGNGAIVHANGEDVRYGKVEYMHKLYPFYGVKRYANFQ</sequence>
<gene>
    <name evidence="14" type="ORF">BP422_08080</name>
</gene>
<keyword evidence="8" id="KW-0788">Thiol protease</keyword>
<dbReference type="InterPro" id="IPR018392">
    <property type="entry name" value="LysM"/>
</dbReference>
<evidence type="ECO:0000259" key="12">
    <source>
        <dbReference type="PROSITE" id="PS51782"/>
    </source>
</evidence>
<dbReference type="SUPFAM" id="SSF54106">
    <property type="entry name" value="LysM domain"/>
    <property type="match status" value="1"/>
</dbReference>
<dbReference type="SMART" id="SM00257">
    <property type="entry name" value="LysM"/>
    <property type="match status" value="1"/>
</dbReference>
<comment type="function">
    <text evidence="1">This major extracellular protein may be involved in the invasion of non-professional phagocytic cells by Listeria.</text>
</comment>
<dbReference type="Gene3D" id="3.90.1720.10">
    <property type="entry name" value="endopeptidase domain like (from Nostoc punctiforme)"/>
    <property type="match status" value="1"/>
</dbReference>
<protein>
    <recommendedName>
        <fullName evidence="3">Probable endopeptidase p60</fullName>
    </recommendedName>
    <alternativeName>
        <fullName evidence="9">Invasion-associated protein p60</fullName>
    </alternativeName>
</protein>
<dbReference type="Gene3D" id="3.10.350.10">
    <property type="entry name" value="LysM domain"/>
    <property type="match status" value="1"/>
</dbReference>
<dbReference type="AlphaFoldDB" id="A0A220MEN7"/>
<evidence type="ECO:0000256" key="8">
    <source>
        <dbReference type="ARBA" id="ARBA00022807"/>
    </source>
</evidence>
<dbReference type="PROSITE" id="PS51935">
    <property type="entry name" value="NLPC_P60"/>
    <property type="match status" value="1"/>
</dbReference>
<dbReference type="InterPro" id="IPR036779">
    <property type="entry name" value="LysM_dom_sf"/>
</dbReference>
<dbReference type="PANTHER" id="PTHR47053">
    <property type="entry name" value="MUREIN DD-ENDOPEPTIDASE MEPH-RELATED"/>
    <property type="match status" value="1"/>
</dbReference>
<keyword evidence="4" id="KW-0645">Protease</keyword>
<organism evidence="14 15">
    <name type="scientific">Brevibacillus formosus</name>
    <dbReference type="NCBI Taxonomy" id="54913"/>
    <lineage>
        <taxon>Bacteria</taxon>
        <taxon>Bacillati</taxon>
        <taxon>Bacillota</taxon>
        <taxon>Bacilli</taxon>
        <taxon>Bacillales</taxon>
        <taxon>Paenibacillaceae</taxon>
        <taxon>Brevibacillus</taxon>
    </lineage>
</organism>
<dbReference type="PROSITE" id="PS51781">
    <property type="entry name" value="SH3B"/>
    <property type="match status" value="1"/>
</dbReference>
<evidence type="ECO:0000256" key="3">
    <source>
        <dbReference type="ARBA" id="ARBA00013385"/>
    </source>
</evidence>
<evidence type="ECO:0000313" key="14">
    <source>
        <dbReference type="EMBL" id="ASJ53524.1"/>
    </source>
</evidence>
<name>A0A220MEN7_9BACL</name>
<reference evidence="14 15" key="1">
    <citation type="submission" date="2016-11" db="EMBL/GenBank/DDBJ databases">
        <authorList>
            <person name="Jaros S."/>
            <person name="Januszkiewicz K."/>
            <person name="Wedrychowicz H."/>
        </authorList>
    </citation>
    <scope>NUCLEOTIDE SEQUENCE [LARGE SCALE GENOMIC DNA]</scope>
    <source>
        <strain evidence="14 15">NF2</strain>
    </source>
</reference>
<evidence type="ECO:0000256" key="7">
    <source>
        <dbReference type="ARBA" id="ARBA00022801"/>
    </source>
</evidence>
<evidence type="ECO:0000256" key="1">
    <source>
        <dbReference type="ARBA" id="ARBA00003740"/>
    </source>
</evidence>
<keyword evidence="5 10" id="KW-0732">Signal</keyword>
<feature type="domain" description="SH3b" evidence="11">
    <location>
        <begin position="104"/>
        <end position="166"/>
    </location>
</feature>
<dbReference type="Pfam" id="PF08239">
    <property type="entry name" value="SH3_3"/>
    <property type="match status" value="1"/>
</dbReference>
<accession>A0A220MEN7</accession>
<dbReference type="PROSITE" id="PS51782">
    <property type="entry name" value="LYSM"/>
    <property type="match status" value="1"/>
</dbReference>
<proteinExistence type="inferred from homology"/>
<evidence type="ECO:0000256" key="4">
    <source>
        <dbReference type="ARBA" id="ARBA00022670"/>
    </source>
</evidence>
<keyword evidence="6" id="KW-0677">Repeat</keyword>
<dbReference type="GO" id="GO:0008234">
    <property type="term" value="F:cysteine-type peptidase activity"/>
    <property type="evidence" value="ECO:0007669"/>
    <property type="project" value="UniProtKB-KW"/>
</dbReference>
<evidence type="ECO:0000256" key="6">
    <source>
        <dbReference type="ARBA" id="ARBA00022737"/>
    </source>
</evidence>
<evidence type="ECO:0000256" key="2">
    <source>
        <dbReference type="ARBA" id="ARBA00007074"/>
    </source>
</evidence>
<dbReference type="PANTHER" id="PTHR47053:SF1">
    <property type="entry name" value="MUREIN DD-ENDOPEPTIDASE MEPH-RELATED"/>
    <property type="match status" value="1"/>
</dbReference>
<feature type="chain" id="PRO_5012894560" description="Probable endopeptidase p60" evidence="10">
    <location>
        <begin position="24"/>
        <end position="302"/>
    </location>
</feature>
<evidence type="ECO:0000256" key="10">
    <source>
        <dbReference type="SAM" id="SignalP"/>
    </source>
</evidence>
<dbReference type="InterPro" id="IPR003646">
    <property type="entry name" value="SH3-like_bac-type"/>
</dbReference>
<evidence type="ECO:0000256" key="5">
    <source>
        <dbReference type="ARBA" id="ARBA00022729"/>
    </source>
</evidence>
<dbReference type="SMART" id="SM00287">
    <property type="entry name" value="SH3b"/>
    <property type="match status" value="1"/>
</dbReference>
<evidence type="ECO:0000259" key="13">
    <source>
        <dbReference type="PROSITE" id="PS51935"/>
    </source>
</evidence>
<feature type="domain" description="LysM" evidence="12">
    <location>
        <begin position="26"/>
        <end position="69"/>
    </location>
</feature>
<dbReference type="InterPro" id="IPR038765">
    <property type="entry name" value="Papain-like_cys_pep_sf"/>
</dbReference>
<dbReference type="InterPro" id="IPR000064">
    <property type="entry name" value="NLP_P60_dom"/>
</dbReference>
<dbReference type="GO" id="GO:0006508">
    <property type="term" value="P:proteolysis"/>
    <property type="evidence" value="ECO:0007669"/>
    <property type="project" value="UniProtKB-KW"/>
</dbReference>
<evidence type="ECO:0000259" key="11">
    <source>
        <dbReference type="PROSITE" id="PS51781"/>
    </source>
</evidence>
<dbReference type="Pfam" id="PF01476">
    <property type="entry name" value="LysM"/>
    <property type="match status" value="1"/>
</dbReference>
<evidence type="ECO:0000256" key="9">
    <source>
        <dbReference type="ARBA" id="ARBA00032855"/>
    </source>
</evidence>
<dbReference type="InterPro" id="IPR051202">
    <property type="entry name" value="Peptidase_C40"/>
</dbReference>
<feature type="signal peptide" evidence="10">
    <location>
        <begin position="1"/>
        <end position="23"/>
    </location>
</feature>
<dbReference type="Gene3D" id="2.30.30.40">
    <property type="entry name" value="SH3 Domains"/>
    <property type="match status" value="1"/>
</dbReference>
<comment type="similarity">
    <text evidence="2">Belongs to the peptidase C40 family.</text>
</comment>
<dbReference type="KEGG" id="bfm:BP422_08080"/>
<dbReference type="CDD" id="cd00118">
    <property type="entry name" value="LysM"/>
    <property type="match status" value="1"/>
</dbReference>
<dbReference type="RefSeq" id="WP_088907322.1">
    <property type="nucleotide sequence ID" value="NZ_CP018145.1"/>
</dbReference>
<evidence type="ECO:0000313" key="15">
    <source>
        <dbReference type="Proteomes" id="UP000197781"/>
    </source>
</evidence>
<dbReference type="Pfam" id="PF00877">
    <property type="entry name" value="NLPC_P60"/>
    <property type="match status" value="1"/>
</dbReference>
<dbReference type="Proteomes" id="UP000197781">
    <property type="component" value="Chromosome"/>
</dbReference>
<keyword evidence="7 14" id="KW-0378">Hydrolase</keyword>
<dbReference type="SUPFAM" id="SSF54001">
    <property type="entry name" value="Cysteine proteinases"/>
    <property type="match status" value="1"/>
</dbReference>
<feature type="domain" description="NlpC/P60" evidence="13">
    <location>
        <begin position="178"/>
        <end position="302"/>
    </location>
</feature>
<dbReference type="EMBL" id="CP018145">
    <property type="protein sequence ID" value="ASJ53524.1"/>
    <property type="molecule type" value="Genomic_DNA"/>
</dbReference>